<dbReference type="EMBL" id="WJQS01000003">
    <property type="protein sequence ID" value="MRI85072.1"/>
    <property type="molecule type" value="Genomic_DNA"/>
</dbReference>
<accession>A0A6I2GGV9</accession>
<dbReference type="PANTHER" id="PTHR33990">
    <property type="entry name" value="PROTEIN YJDN-RELATED"/>
    <property type="match status" value="1"/>
</dbReference>
<organism evidence="2 3">
    <name type="scientific">Fundicoccus ignavus</name>
    <dbReference type="NCBI Taxonomy" id="2664442"/>
    <lineage>
        <taxon>Bacteria</taxon>
        <taxon>Bacillati</taxon>
        <taxon>Bacillota</taxon>
        <taxon>Bacilli</taxon>
        <taxon>Lactobacillales</taxon>
        <taxon>Aerococcaceae</taxon>
        <taxon>Fundicoccus</taxon>
    </lineage>
</organism>
<reference evidence="2 3" key="1">
    <citation type="submission" date="2019-11" db="EMBL/GenBank/DDBJ databases">
        <title>Characterisation of Fundicoccus ignavus gen. nov. sp. nov., a novel genus of the family Aerococcaceae isolated from bulk tank milk.</title>
        <authorList>
            <person name="Siebert A."/>
            <person name="Huptas C."/>
            <person name="Wenning M."/>
            <person name="Scherer S."/>
            <person name="Doll E.V."/>
        </authorList>
    </citation>
    <scope>NUCLEOTIDE SEQUENCE [LARGE SCALE GENOMIC DNA]</scope>
    <source>
        <strain evidence="2 3">WS4759</strain>
    </source>
</reference>
<dbReference type="CDD" id="cd06588">
    <property type="entry name" value="PhnB_like"/>
    <property type="match status" value="1"/>
</dbReference>
<dbReference type="PANTHER" id="PTHR33990:SF2">
    <property type="entry name" value="PHNB-LIKE DOMAIN-CONTAINING PROTEIN"/>
    <property type="match status" value="1"/>
</dbReference>
<evidence type="ECO:0000259" key="1">
    <source>
        <dbReference type="Pfam" id="PF06983"/>
    </source>
</evidence>
<dbReference type="Gene3D" id="3.10.180.10">
    <property type="entry name" value="2,3-Dihydroxybiphenyl 1,2-Dioxygenase, domain 1"/>
    <property type="match status" value="1"/>
</dbReference>
<dbReference type="RefSeq" id="WP_153863307.1">
    <property type="nucleotide sequence ID" value="NZ_WJQS01000003.1"/>
</dbReference>
<dbReference type="AlphaFoldDB" id="A0A6I2GGV9"/>
<evidence type="ECO:0000313" key="3">
    <source>
        <dbReference type="Proteomes" id="UP000430975"/>
    </source>
</evidence>
<feature type="domain" description="PhnB-like" evidence="1">
    <location>
        <begin position="3"/>
        <end position="122"/>
    </location>
</feature>
<dbReference type="InterPro" id="IPR029068">
    <property type="entry name" value="Glyas_Bleomycin-R_OHBP_Dase"/>
</dbReference>
<dbReference type="SUPFAM" id="SSF54593">
    <property type="entry name" value="Glyoxalase/Bleomycin resistance protein/Dihydroxybiphenyl dioxygenase"/>
    <property type="match status" value="1"/>
</dbReference>
<dbReference type="InterPro" id="IPR028973">
    <property type="entry name" value="PhnB-like"/>
</dbReference>
<keyword evidence="3" id="KW-1185">Reference proteome</keyword>
<dbReference type="InterPro" id="IPR009725">
    <property type="entry name" value="3_dmu_93_MTrfase"/>
</dbReference>
<name>A0A6I2GGV9_9LACT</name>
<protein>
    <submittedName>
        <fullName evidence="2">VOC family protein</fullName>
    </submittedName>
</protein>
<gene>
    <name evidence="2" type="ORF">GIY09_04190</name>
</gene>
<dbReference type="Proteomes" id="UP000430975">
    <property type="component" value="Unassembled WGS sequence"/>
</dbReference>
<dbReference type="PIRSF" id="PIRSF021700">
    <property type="entry name" value="3_dmu_93_MTrfase"/>
    <property type="match status" value="1"/>
</dbReference>
<sequence>MLQIVPSLWFGDNNCEEAVNDYVTIFPNSRISQMVYYPNENLSEHFVGMAGKVITAEFCLNGQKFIGLDGGPIFHFSEAISFTIECQDQAEIYYYWEKLSHVPESEQCGWVKDRYGLSWQIVPNNIAELQQTDAQIKALMSMKKIIISELEAAK</sequence>
<dbReference type="Pfam" id="PF06983">
    <property type="entry name" value="3-dmu-9_3-mt"/>
    <property type="match status" value="1"/>
</dbReference>
<evidence type="ECO:0000313" key="2">
    <source>
        <dbReference type="EMBL" id="MRI85072.1"/>
    </source>
</evidence>
<comment type="caution">
    <text evidence="2">The sequence shown here is derived from an EMBL/GenBank/DDBJ whole genome shotgun (WGS) entry which is preliminary data.</text>
</comment>
<proteinExistence type="predicted"/>